<evidence type="ECO:0000313" key="3">
    <source>
        <dbReference type="Proteomes" id="UP001632038"/>
    </source>
</evidence>
<keyword evidence="3" id="KW-1185">Reference proteome</keyword>
<evidence type="ECO:0000313" key="2">
    <source>
        <dbReference type="EMBL" id="KAL3629618.1"/>
    </source>
</evidence>
<sequence length="118" mass="13245">MMVTRKADEYIANNANIGIARKVTTIHVFEPSKKHKQQQTIFLRHSIFFELVDTVAVNQKRSKTKASGTSSSKRRRADVVFTSQSSDPIDSTQAEDDDIEEFSSTSQDMSASDEDWAA</sequence>
<evidence type="ECO:0000256" key="1">
    <source>
        <dbReference type="SAM" id="MobiDB-lite"/>
    </source>
</evidence>
<name>A0ABD3CI70_9LAMI</name>
<dbReference type="AlphaFoldDB" id="A0ABD3CI70"/>
<gene>
    <name evidence="2" type="ORF">CASFOL_026840</name>
</gene>
<protein>
    <submittedName>
        <fullName evidence="2">Uncharacterized protein</fullName>
    </submittedName>
</protein>
<reference evidence="3" key="1">
    <citation type="journal article" date="2024" name="IScience">
        <title>Strigolactones Initiate the Formation of Haustorium-like Structures in Castilleja.</title>
        <authorList>
            <person name="Buerger M."/>
            <person name="Peterson D."/>
            <person name="Chory J."/>
        </authorList>
    </citation>
    <scope>NUCLEOTIDE SEQUENCE [LARGE SCALE GENOMIC DNA]</scope>
</reference>
<dbReference type="Proteomes" id="UP001632038">
    <property type="component" value="Unassembled WGS sequence"/>
</dbReference>
<accession>A0ABD3CI70</accession>
<feature type="compositionally biased region" description="Polar residues" evidence="1">
    <location>
        <begin position="81"/>
        <end position="92"/>
    </location>
</feature>
<proteinExistence type="predicted"/>
<dbReference type="EMBL" id="JAVIJP010000034">
    <property type="protein sequence ID" value="KAL3629618.1"/>
    <property type="molecule type" value="Genomic_DNA"/>
</dbReference>
<comment type="caution">
    <text evidence="2">The sequence shown here is derived from an EMBL/GenBank/DDBJ whole genome shotgun (WGS) entry which is preliminary data.</text>
</comment>
<feature type="region of interest" description="Disordered" evidence="1">
    <location>
        <begin position="59"/>
        <end position="118"/>
    </location>
</feature>
<organism evidence="2 3">
    <name type="scientific">Castilleja foliolosa</name>
    <dbReference type="NCBI Taxonomy" id="1961234"/>
    <lineage>
        <taxon>Eukaryota</taxon>
        <taxon>Viridiplantae</taxon>
        <taxon>Streptophyta</taxon>
        <taxon>Embryophyta</taxon>
        <taxon>Tracheophyta</taxon>
        <taxon>Spermatophyta</taxon>
        <taxon>Magnoliopsida</taxon>
        <taxon>eudicotyledons</taxon>
        <taxon>Gunneridae</taxon>
        <taxon>Pentapetalae</taxon>
        <taxon>asterids</taxon>
        <taxon>lamiids</taxon>
        <taxon>Lamiales</taxon>
        <taxon>Orobanchaceae</taxon>
        <taxon>Pedicularideae</taxon>
        <taxon>Castillejinae</taxon>
        <taxon>Castilleja</taxon>
    </lineage>
</organism>